<name>A0A9N8YZD2_9GLOM</name>
<dbReference type="Proteomes" id="UP000789706">
    <property type="component" value="Unassembled WGS sequence"/>
</dbReference>
<reference evidence="1" key="1">
    <citation type="submission" date="2021-06" db="EMBL/GenBank/DDBJ databases">
        <authorList>
            <person name="Kallberg Y."/>
            <person name="Tangrot J."/>
            <person name="Rosling A."/>
        </authorList>
    </citation>
    <scope>NUCLEOTIDE SEQUENCE</scope>
    <source>
        <strain evidence="1">AZ414A</strain>
    </source>
</reference>
<dbReference type="Gene3D" id="3.40.50.150">
    <property type="entry name" value="Vaccinia Virus protein VP39"/>
    <property type="match status" value="1"/>
</dbReference>
<dbReference type="SUPFAM" id="SSF53335">
    <property type="entry name" value="S-adenosyl-L-methionine-dependent methyltransferases"/>
    <property type="match status" value="1"/>
</dbReference>
<evidence type="ECO:0000313" key="2">
    <source>
        <dbReference type="Proteomes" id="UP000789706"/>
    </source>
</evidence>
<dbReference type="CDD" id="cd02440">
    <property type="entry name" value="AdoMet_MTases"/>
    <property type="match status" value="1"/>
</dbReference>
<protein>
    <submittedName>
        <fullName evidence="1">268_t:CDS:1</fullName>
    </submittedName>
</protein>
<evidence type="ECO:0000313" key="1">
    <source>
        <dbReference type="EMBL" id="CAG8455934.1"/>
    </source>
</evidence>
<keyword evidence="2" id="KW-1185">Reference proteome</keyword>
<comment type="caution">
    <text evidence="1">The sequence shown here is derived from an EMBL/GenBank/DDBJ whole genome shotgun (WGS) entry which is preliminary data.</text>
</comment>
<organism evidence="1 2">
    <name type="scientific">Diversispora eburnea</name>
    <dbReference type="NCBI Taxonomy" id="1213867"/>
    <lineage>
        <taxon>Eukaryota</taxon>
        <taxon>Fungi</taxon>
        <taxon>Fungi incertae sedis</taxon>
        <taxon>Mucoromycota</taxon>
        <taxon>Glomeromycotina</taxon>
        <taxon>Glomeromycetes</taxon>
        <taxon>Diversisporales</taxon>
        <taxon>Diversisporaceae</taxon>
        <taxon>Diversispora</taxon>
    </lineage>
</organism>
<proteinExistence type="predicted"/>
<gene>
    <name evidence="1" type="ORF">DEBURN_LOCUS2414</name>
</gene>
<dbReference type="OrthoDB" id="2327210at2759"/>
<sequence>MDYTVFSQEERDAETSVRVEFQNLNNNEVYEHVFRNRMLALKRGVITPRSPSDFLGVDSRELVYPSLCETFRSTVNNSTSNEFHILDVGAGSGEAIDWFFADELNNSSNRKNFIHIIEPNPILIKAYQQKFLEYKHLSQGIIYKGLIQDYLFNNGQKDLPKPPVLVDFINCSHMIYYLTDYRKSEIDPYQDVIKFITFLYGLLKPGGAIYIVFHLEFLFLPLIYKYYEELVGDFEILKRISLIVKARKELLYEGKILEELKLQYKEYNEKTNSKPTLKSYCLESAFYARTLADMSVLAMTELLQVGDEKFDERALDFMITQVKSVALTPDEEKPFKLTKCIREDENVWCAKNLLIVCVIQKEQE</sequence>
<dbReference type="InterPro" id="IPR029063">
    <property type="entry name" value="SAM-dependent_MTases_sf"/>
</dbReference>
<accession>A0A9N8YZD2</accession>
<dbReference type="AlphaFoldDB" id="A0A9N8YZD2"/>
<dbReference type="EMBL" id="CAJVPK010000132">
    <property type="protein sequence ID" value="CAG8455934.1"/>
    <property type="molecule type" value="Genomic_DNA"/>
</dbReference>